<evidence type="ECO:0000313" key="3">
    <source>
        <dbReference type="EMBL" id="RFF30573.1"/>
    </source>
</evidence>
<protein>
    <submittedName>
        <fullName evidence="3">DegV family EDD domain-containing protein</fullName>
    </submittedName>
</protein>
<dbReference type="InterPro" id="IPR004007">
    <property type="entry name" value="DhaL_dom"/>
</dbReference>
<dbReference type="GO" id="GO:0008289">
    <property type="term" value="F:lipid binding"/>
    <property type="evidence" value="ECO:0007669"/>
    <property type="project" value="UniProtKB-KW"/>
</dbReference>
<dbReference type="PROSITE" id="PS51480">
    <property type="entry name" value="DHAL"/>
    <property type="match status" value="1"/>
</dbReference>
<dbReference type="InterPro" id="IPR048394">
    <property type="entry name" value="FakA-like_M"/>
</dbReference>
<dbReference type="GO" id="GO:0004371">
    <property type="term" value="F:glycerone kinase activity"/>
    <property type="evidence" value="ECO:0007669"/>
    <property type="project" value="InterPro"/>
</dbReference>
<keyword evidence="4" id="KW-1185">Reference proteome</keyword>
<accession>A0A3E1K918</accession>
<dbReference type="Gene3D" id="1.25.40.340">
    <property type="match status" value="1"/>
</dbReference>
<evidence type="ECO:0000256" key="1">
    <source>
        <dbReference type="ARBA" id="ARBA00023121"/>
    </source>
</evidence>
<name>A0A3E1K918_9GAMM</name>
<dbReference type="AlphaFoldDB" id="A0A3E1K918"/>
<feature type="domain" description="DhaL" evidence="2">
    <location>
        <begin position="18"/>
        <end position="211"/>
    </location>
</feature>
<keyword evidence="1" id="KW-0446">Lipid-binding</keyword>
<dbReference type="PANTHER" id="PTHR33434">
    <property type="entry name" value="DEGV DOMAIN-CONTAINING PROTEIN DR_1986-RELATED"/>
    <property type="match status" value="1"/>
</dbReference>
<gene>
    <name evidence="3" type="ORF">DZC52_07530</name>
</gene>
<evidence type="ECO:0000259" key="2">
    <source>
        <dbReference type="PROSITE" id="PS51480"/>
    </source>
</evidence>
<dbReference type="SMART" id="SM01120">
    <property type="entry name" value="Dak2"/>
    <property type="match status" value="1"/>
</dbReference>
<dbReference type="PROSITE" id="PS51482">
    <property type="entry name" value="DEGV"/>
    <property type="match status" value="1"/>
</dbReference>
<dbReference type="NCBIfam" id="TIGR00762">
    <property type="entry name" value="DegV"/>
    <property type="match status" value="1"/>
</dbReference>
<dbReference type="Pfam" id="PF21645">
    <property type="entry name" value="FakA-like_M"/>
    <property type="match status" value="1"/>
</dbReference>
<dbReference type="Proteomes" id="UP000260351">
    <property type="component" value="Unassembled WGS sequence"/>
</dbReference>
<dbReference type="InterPro" id="IPR043168">
    <property type="entry name" value="DegV_C"/>
</dbReference>
<dbReference type="InterPro" id="IPR033470">
    <property type="entry name" value="FakA-like_C"/>
</dbReference>
<dbReference type="InterPro" id="IPR036117">
    <property type="entry name" value="DhaL_dom_sf"/>
</dbReference>
<dbReference type="EMBL" id="QUZK01000034">
    <property type="protein sequence ID" value="RFF30573.1"/>
    <property type="molecule type" value="Genomic_DNA"/>
</dbReference>
<dbReference type="SUPFAM" id="SSF82549">
    <property type="entry name" value="DAK1/DegV-like"/>
    <property type="match status" value="1"/>
</dbReference>
<evidence type="ECO:0000313" key="4">
    <source>
        <dbReference type="Proteomes" id="UP000260351"/>
    </source>
</evidence>
<dbReference type="GO" id="GO:0006071">
    <property type="term" value="P:glycerol metabolic process"/>
    <property type="evidence" value="ECO:0007669"/>
    <property type="project" value="InterPro"/>
</dbReference>
<dbReference type="SMART" id="SM01121">
    <property type="entry name" value="Dak1_2"/>
    <property type="match status" value="1"/>
</dbReference>
<dbReference type="Pfam" id="PF02734">
    <property type="entry name" value="Dak2"/>
    <property type="match status" value="1"/>
</dbReference>
<dbReference type="SUPFAM" id="SSF101473">
    <property type="entry name" value="DhaL-like"/>
    <property type="match status" value="1"/>
</dbReference>
<organism evidence="3 4">
    <name type="scientific">Wenzhouxiangella sediminis</name>
    <dbReference type="NCBI Taxonomy" id="1792836"/>
    <lineage>
        <taxon>Bacteria</taxon>
        <taxon>Pseudomonadati</taxon>
        <taxon>Pseudomonadota</taxon>
        <taxon>Gammaproteobacteria</taxon>
        <taxon>Chromatiales</taxon>
        <taxon>Wenzhouxiangellaceae</taxon>
        <taxon>Wenzhouxiangella</taxon>
    </lineage>
</organism>
<dbReference type="Pfam" id="PF02645">
    <property type="entry name" value="DegV"/>
    <property type="match status" value="1"/>
</dbReference>
<dbReference type="InterPro" id="IPR050270">
    <property type="entry name" value="DegV_domain_contain"/>
</dbReference>
<proteinExistence type="predicted"/>
<dbReference type="InterPro" id="IPR003797">
    <property type="entry name" value="DegV"/>
</dbReference>
<dbReference type="Gene3D" id="3.40.50.10170">
    <property type="match status" value="1"/>
</dbReference>
<comment type="caution">
    <text evidence="3">The sequence shown here is derived from an EMBL/GenBank/DDBJ whole genome shotgun (WGS) entry which is preliminary data.</text>
</comment>
<reference evidence="3 4" key="1">
    <citation type="submission" date="2018-08" db="EMBL/GenBank/DDBJ databases">
        <title>Wenzhouxiangella salilacus sp. nov., a novel bacterium isolated from a saline lake in Xinjiang Province, China.</title>
        <authorList>
            <person name="Han S."/>
        </authorList>
    </citation>
    <scope>NUCLEOTIDE SEQUENCE [LARGE SCALE GENOMIC DNA]</scope>
    <source>
        <strain evidence="3 4">XDB06</strain>
    </source>
</reference>
<dbReference type="OrthoDB" id="9760324at2"/>
<dbReference type="PANTHER" id="PTHR33434:SF4">
    <property type="entry name" value="PHOSPHATASE PROTEIN"/>
    <property type="match status" value="1"/>
</dbReference>
<dbReference type="Gene3D" id="3.30.1180.10">
    <property type="match status" value="1"/>
</dbReference>
<sequence>MNWSPTDVTQAISHVDAARLEQALLAGIANVFRRRDHINAINVFPVADSDTGTNLAFTLASVRRAIEGEAGRSLPDLLREVADAALDGARGNSGAIMAQYFHGLSESSRDFQVLDGKRLAQVSAAGARSAWSAMTNPVPGTLPTVLEDFADELLRVTRDGVEDIRELFERGLARARKSLAATPEQLSALADAGVVDAGAQGFVDLLEGIRRYMRSGRMPRFAAESAPPAAAGEREHAAPDKHRFCTECLIEGDRLDVIRLRERLDALDASSLVVAGGERRARVHIHTDSPGEVFSLCGEFGELRQQKADDMTRQHGLMNHAGSVAIVTDSAADLPAEEVERLGIHVVAVRLNFGDEEFLDKLTMTPAQFYARLAESPVHPQTSQPPPADFRRQYELLTSHGLDVLGIQISGRLSGTLQAARRTAERVDPERIEVMDTRNAACGQGLMVLWAAEAAAKGWERVAIRTRLTEMRDSFKTYALARDLSWGVRGGRAKPWMETLARKLRLNPILTASPEGELVARGVIAGRRATVEKFARYLLRRMDPGATYRVIISHTDAEADAKALRKRILAGHPQVDACWVVEASPAVGAHAGPGTLIAGMHVWEPPEARHD</sequence>